<protein>
    <submittedName>
        <fullName evidence="2">Uncharacterized protein</fullName>
    </submittedName>
</protein>
<dbReference type="EMBL" id="JANBVO010000023">
    <property type="protein sequence ID" value="KAJ9142051.1"/>
    <property type="molecule type" value="Genomic_DNA"/>
</dbReference>
<comment type="caution">
    <text evidence="2">The sequence shown here is derived from an EMBL/GenBank/DDBJ whole genome shotgun (WGS) entry which is preliminary data.</text>
</comment>
<dbReference type="AlphaFoldDB" id="A0AA38RW43"/>
<sequence length="311" mass="35109">MATSMPFPLNAHIPITPPPDQPTFLKPQMPPSPRVLKTFAQDMYGNSAAKVQAQGNTAGPAAPAASAEAGKTPDPNAVPMDPRYLTMVSRIAAYYQQRCQAVANYQQQRCQAWANMHRQKCQEMMQAAMLVVAWYIRDRIQRRRRRQKRQFRKGLSDRCSRNRIAKGETVRRWVLNVPEGALSPNSPFRDDLADKEEAEFNVDKETPPDKDTKLFNVADNLIKSQLSRIDVPLMGALSFDQSDTESEEEEEEEELEDIIEDDIEEDGDDELLDDDEEYEDEEMEGCDDDLGSELVHHGTGGGSRKRSSSSE</sequence>
<feature type="compositionally biased region" description="Low complexity" evidence="1">
    <location>
        <begin position="58"/>
        <end position="70"/>
    </location>
</feature>
<accession>A0AA38RW43</accession>
<name>A0AA38RW43_9PEZI</name>
<feature type="region of interest" description="Disordered" evidence="1">
    <location>
        <begin position="239"/>
        <end position="311"/>
    </location>
</feature>
<dbReference type="Proteomes" id="UP001174694">
    <property type="component" value="Unassembled WGS sequence"/>
</dbReference>
<evidence type="ECO:0000313" key="3">
    <source>
        <dbReference type="Proteomes" id="UP001174694"/>
    </source>
</evidence>
<feature type="compositionally biased region" description="Acidic residues" evidence="1">
    <location>
        <begin position="242"/>
        <end position="291"/>
    </location>
</feature>
<feature type="region of interest" description="Disordered" evidence="1">
    <location>
        <begin position="51"/>
        <end position="78"/>
    </location>
</feature>
<keyword evidence="3" id="KW-1185">Reference proteome</keyword>
<proteinExistence type="predicted"/>
<organism evidence="2 3">
    <name type="scientific">Pleurostoma richardsiae</name>
    <dbReference type="NCBI Taxonomy" id="41990"/>
    <lineage>
        <taxon>Eukaryota</taxon>
        <taxon>Fungi</taxon>
        <taxon>Dikarya</taxon>
        <taxon>Ascomycota</taxon>
        <taxon>Pezizomycotina</taxon>
        <taxon>Sordariomycetes</taxon>
        <taxon>Sordariomycetidae</taxon>
        <taxon>Calosphaeriales</taxon>
        <taxon>Pleurostomataceae</taxon>
        <taxon>Pleurostoma</taxon>
    </lineage>
</organism>
<evidence type="ECO:0000313" key="2">
    <source>
        <dbReference type="EMBL" id="KAJ9142051.1"/>
    </source>
</evidence>
<evidence type="ECO:0000256" key="1">
    <source>
        <dbReference type="SAM" id="MobiDB-lite"/>
    </source>
</evidence>
<gene>
    <name evidence="2" type="ORF">NKR23_g7456</name>
</gene>
<reference evidence="2" key="1">
    <citation type="submission" date="2022-07" db="EMBL/GenBank/DDBJ databases">
        <title>Fungi with potential for degradation of polypropylene.</title>
        <authorList>
            <person name="Gostincar C."/>
        </authorList>
    </citation>
    <scope>NUCLEOTIDE SEQUENCE</scope>
    <source>
        <strain evidence="2">EXF-13308</strain>
    </source>
</reference>